<dbReference type="SMART" id="SM00114">
    <property type="entry name" value="CARD"/>
    <property type="match status" value="1"/>
</dbReference>
<dbReference type="PANTHER" id="PTHR15034:SF5">
    <property type="entry name" value="DEATH DOMAIN-CONTAINING PROTEIN CRADD"/>
    <property type="match status" value="1"/>
</dbReference>
<dbReference type="SUPFAM" id="SSF47986">
    <property type="entry name" value="DEATH domain"/>
    <property type="match status" value="1"/>
</dbReference>
<dbReference type="OrthoDB" id="10031931at2759"/>
<accession>A0A6P5AFW7</accession>
<gene>
    <name evidence="3" type="primary">LOC109483548</name>
</gene>
<evidence type="ECO:0000259" key="1">
    <source>
        <dbReference type="PROSITE" id="PS50209"/>
    </source>
</evidence>
<dbReference type="Proteomes" id="UP000515135">
    <property type="component" value="Unplaced"/>
</dbReference>
<reference evidence="3" key="1">
    <citation type="submission" date="2025-08" db="UniProtKB">
        <authorList>
            <consortium name="RefSeq"/>
        </authorList>
    </citation>
    <scope>IDENTIFICATION</scope>
    <source>
        <tissue evidence="3">Gonad</tissue>
    </source>
</reference>
<dbReference type="GeneID" id="109483548"/>
<dbReference type="InterPro" id="IPR001315">
    <property type="entry name" value="CARD"/>
</dbReference>
<dbReference type="PROSITE" id="PS50209">
    <property type="entry name" value="CARD"/>
    <property type="match status" value="1"/>
</dbReference>
<organism evidence="2 3">
    <name type="scientific">Branchiostoma belcheri</name>
    <name type="common">Amphioxus</name>
    <dbReference type="NCBI Taxonomy" id="7741"/>
    <lineage>
        <taxon>Eukaryota</taxon>
        <taxon>Metazoa</taxon>
        <taxon>Chordata</taxon>
        <taxon>Cephalochordata</taxon>
        <taxon>Leptocardii</taxon>
        <taxon>Amphioxiformes</taxon>
        <taxon>Branchiostomatidae</taxon>
        <taxon>Branchiostoma</taxon>
    </lineage>
</organism>
<dbReference type="CDD" id="cd01671">
    <property type="entry name" value="CARD"/>
    <property type="match status" value="1"/>
</dbReference>
<dbReference type="KEGG" id="bbel:109483548"/>
<keyword evidence="2" id="KW-1185">Reference proteome</keyword>
<dbReference type="GO" id="GO:0070513">
    <property type="term" value="F:death domain binding"/>
    <property type="evidence" value="ECO:0007669"/>
    <property type="project" value="InterPro"/>
</dbReference>
<dbReference type="AlphaFoldDB" id="A0A6P5AFW7"/>
<dbReference type="Gene3D" id="1.10.533.10">
    <property type="entry name" value="Death Domain, Fas"/>
    <property type="match status" value="1"/>
</dbReference>
<proteinExistence type="predicted"/>
<name>A0A6P5AFW7_BRABE</name>
<dbReference type="RefSeq" id="XP_019642142.1">
    <property type="nucleotide sequence ID" value="XM_019786583.1"/>
</dbReference>
<evidence type="ECO:0000313" key="2">
    <source>
        <dbReference type="Proteomes" id="UP000515135"/>
    </source>
</evidence>
<dbReference type="InterPro" id="IPR011029">
    <property type="entry name" value="DEATH-like_dom_sf"/>
</dbReference>
<dbReference type="Pfam" id="PF00619">
    <property type="entry name" value="CARD"/>
    <property type="match status" value="1"/>
</dbReference>
<dbReference type="PANTHER" id="PTHR15034">
    <property type="entry name" value="DEATH DOMAIN-CONTAINING PROTEIN CRADD"/>
    <property type="match status" value="1"/>
</dbReference>
<dbReference type="Gene3D" id="1.25.40.10">
    <property type="entry name" value="Tetratricopeptide repeat domain"/>
    <property type="match status" value="1"/>
</dbReference>
<protein>
    <submittedName>
        <fullName evidence="3">Uncharacterized protein LOC109483548</fullName>
    </submittedName>
</protein>
<dbReference type="InterPro" id="IPR037939">
    <property type="entry name" value="CRADD"/>
</dbReference>
<dbReference type="GO" id="GO:0002020">
    <property type="term" value="F:protease binding"/>
    <property type="evidence" value="ECO:0007669"/>
    <property type="project" value="InterPro"/>
</dbReference>
<dbReference type="SUPFAM" id="SSF48452">
    <property type="entry name" value="TPR-like"/>
    <property type="match status" value="1"/>
</dbReference>
<feature type="domain" description="CARD" evidence="1">
    <location>
        <begin position="6"/>
        <end position="97"/>
    </location>
</feature>
<dbReference type="InterPro" id="IPR011990">
    <property type="entry name" value="TPR-like_helical_dom_sf"/>
</dbReference>
<evidence type="ECO:0000313" key="3">
    <source>
        <dbReference type="RefSeq" id="XP_019642142.1"/>
    </source>
</evidence>
<sequence length="387" mass="44223">MSDRPMSEKHRELLRKNYVPISRDLHANHVIPYLYQEGVLTEEMKQRLDSIPDERRQEKSRKLLDMLPTRGHRAFTVFKTSMEESGFPFLAKLLDEPPPPELPKNIEGAESAVSIEDVPDGPLKWLRLKFQPYKSSASAQKMIRGCEALELGAKLLGDSDYEEPEGVVKIVEGFMIQERLNPRSLNRVLYKSDHLDLNQERLGALLTSMEDKNRAFSSCLLLQAAPLPVDENRAAEIRKVLQVILKKGEVDPLHKYLHHVYCMLGGTILEMNYDDPSPALPACTSALTYRQDYALAVHLAAECSMVLSPADAVEQFHRYLQLAPPCDKRFHWAHYFLAILYSRQSEQEKAEEHYKLATEKEKNLLPSYKVGWAKEQAQMVLSEVPTP</sequence>
<dbReference type="GO" id="GO:0042981">
    <property type="term" value="P:regulation of apoptotic process"/>
    <property type="evidence" value="ECO:0007669"/>
    <property type="project" value="InterPro"/>
</dbReference>